<evidence type="ECO:0000256" key="1">
    <source>
        <dbReference type="SAM" id="SignalP"/>
    </source>
</evidence>
<feature type="signal peptide" evidence="1">
    <location>
        <begin position="1"/>
        <end position="28"/>
    </location>
</feature>
<evidence type="ECO:0000313" key="3">
    <source>
        <dbReference type="Proteomes" id="UP001519363"/>
    </source>
</evidence>
<sequence>MAITTRRVRASALVALGLFAFSATPAHAADGWTKVGAGITGGISGFALIDRESALVVRDNKKSGENRVARLSFRAGGTPSLKPLTWRGETPTDLEAAAAVPGRAGEYLALASSGRVYHVKLAGDRVSVLRAFTVPKGQSGDNYEGLALVSRGGGLVAAWADRGQDARPATVYTATLDLAKGRFGPVRSVAYRTSYPVSDVRHSSDLSIDEAGGVLVSTASDPGDDGPFDSAVFRIGTLRDENGPAVVLAATATQVTVQRGHKIEAMTCLDGGCTRLLLGTDDENAGGAVRIV</sequence>
<comment type="caution">
    <text evidence="2">The sequence shown here is derived from an EMBL/GenBank/DDBJ whole genome shotgun (WGS) entry which is preliminary data.</text>
</comment>
<feature type="chain" id="PRO_5046346891" evidence="1">
    <location>
        <begin position="29"/>
        <end position="292"/>
    </location>
</feature>
<protein>
    <submittedName>
        <fullName evidence="2">Uncharacterized protein</fullName>
    </submittedName>
</protein>
<keyword evidence="1" id="KW-0732">Signal</keyword>
<dbReference type="Proteomes" id="UP001519363">
    <property type="component" value="Unassembled WGS sequence"/>
</dbReference>
<gene>
    <name evidence="2" type="ORF">JOF53_003995</name>
</gene>
<name>A0ABS5AEW2_9PSEU</name>
<dbReference type="RefSeq" id="WP_143342679.1">
    <property type="nucleotide sequence ID" value="NZ_JAGIOO010000001.1"/>
</dbReference>
<proteinExistence type="predicted"/>
<keyword evidence="3" id="KW-1185">Reference proteome</keyword>
<evidence type="ECO:0000313" key="2">
    <source>
        <dbReference type="EMBL" id="MBP2475123.1"/>
    </source>
</evidence>
<reference evidence="2 3" key="1">
    <citation type="submission" date="2021-03" db="EMBL/GenBank/DDBJ databases">
        <title>Sequencing the genomes of 1000 actinobacteria strains.</title>
        <authorList>
            <person name="Klenk H.-P."/>
        </authorList>
    </citation>
    <scope>NUCLEOTIDE SEQUENCE [LARGE SCALE GENOMIC DNA]</scope>
    <source>
        <strain evidence="2 3">DSM 44580</strain>
    </source>
</reference>
<accession>A0ABS5AEW2</accession>
<organism evidence="2 3">
    <name type="scientific">Crossiella equi</name>
    <dbReference type="NCBI Taxonomy" id="130796"/>
    <lineage>
        <taxon>Bacteria</taxon>
        <taxon>Bacillati</taxon>
        <taxon>Actinomycetota</taxon>
        <taxon>Actinomycetes</taxon>
        <taxon>Pseudonocardiales</taxon>
        <taxon>Pseudonocardiaceae</taxon>
        <taxon>Crossiella</taxon>
    </lineage>
</organism>
<dbReference type="EMBL" id="JAGIOO010000001">
    <property type="protein sequence ID" value="MBP2475123.1"/>
    <property type="molecule type" value="Genomic_DNA"/>
</dbReference>